<evidence type="ECO:0000256" key="1">
    <source>
        <dbReference type="ARBA" id="ARBA00004772"/>
    </source>
</evidence>
<protein>
    <recommendedName>
        <fullName evidence="7 9">Uroporphyrinogen-III synthase</fullName>
        <ecNumber evidence="3 9">4.2.1.75</ecNumber>
    </recommendedName>
</protein>
<dbReference type="SUPFAM" id="SSF69618">
    <property type="entry name" value="HemD-like"/>
    <property type="match status" value="1"/>
</dbReference>
<accession>F5Y5T6</accession>
<dbReference type="STRING" id="365046.Rta_28670"/>
<evidence type="ECO:0000313" key="12">
    <source>
        <dbReference type="Proteomes" id="UP000008385"/>
    </source>
</evidence>
<comment type="function">
    <text evidence="6 9">Catalyzes cyclization of the linear tetrapyrrole, hydroxymethylbilane, to the macrocyclic uroporphyrinogen III.</text>
</comment>
<dbReference type="OrthoDB" id="9787650at2"/>
<dbReference type="GO" id="GO:0006780">
    <property type="term" value="P:uroporphyrinogen III biosynthetic process"/>
    <property type="evidence" value="ECO:0007669"/>
    <property type="project" value="UniProtKB-UniRule"/>
</dbReference>
<evidence type="ECO:0000256" key="9">
    <source>
        <dbReference type="RuleBase" id="RU366031"/>
    </source>
</evidence>
<dbReference type="HOGENOM" id="CLU_011276_9_4_4"/>
<dbReference type="KEGG" id="rta:Rta_28670"/>
<comment type="catalytic activity">
    <reaction evidence="8 9">
        <text>hydroxymethylbilane = uroporphyrinogen III + H2O</text>
        <dbReference type="Rhea" id="RHEA:18965"/>
        <dbReference type="ChEBI" id="CHEBI:15377"/>
        <dbReference type="ChEBI" id="CHEBI:57308"/>
        <dbReference type="ChEBI" id="CHEBI:57845"/>
        <dbReference type="EC" id="4.2.1.75"/>
    </reaction>
</comment>
<dbReference type="InterPro" id="IPR036108">
    <property type="entry name" value="4pyrrol_syn_uPrphyn_synt_sf"/>
</dbReference>
<dbReference type="UniPathway" id="UPA00251">
    <property type="reaction ID" value="UER00320"/>
</dbReference>
<evidence type="ECO:0000313" key="11">
    <source>
        <dbReference type="EMBL" id="AEG93970.1"/>
    </source>
</evidence>
<dbReference type="RefSeq" id="WP_013902201.1">
    <property type="nucleotide sequence ID" value="NC_015677.1"/>
</dbReference>
<evidence type="ECO:0000256" key="2">
    <source>
        <dbReference type="ARBA" id="ARBA00008133"/>
    </source>
</evidence>
<reference evidence="11 12" key="2">
    <citation type="journal article" date="2011" name="PLoS ONE">
        <title>The Cyst-Dividing Bacterium Ramlibacter tataouinensis TTB310 Genome Reveals a Well-Stocked Toolbox for Adaptation to a Desert Environment.</title>
        <authorList>
            <person name="De Luca G."/>
            <person name="Barakat M."/>
            <person name="Ortet P."/>
            <person name="Fochesato S."/>
            <person name="Jourlin-Castelli C."/>
            <person name="Ansaldi M."/>
            <person name="Py B."/>
            <person name="Fichant G."/>
            <person name="Coutinho P.M."/>
            <person name="Voulhoux R."/>
            <person name="Bastien O."/>
            <person name="Marechal E."/>
            <person name="Henrissat B."/>
            <person name="Quentin Y."/>
            <person name="Noirot P."/>
            <person name="Filloux A."/>
            <person name="Mejean V."/>
            <person name="Dubow M.S."/>
            <person name="Barras F."/>
            <person name="Barbe V."/>
            <person name="Weissenbach J."/>
            <person name="Mihalcescu I."/>
            <person name="Vermeglio A."/>
            <person name="Achouak W."/>
            <person name="Heulin T."/>
        </authorList>
    </citation>
    <scope>NUCLEOTIDE SEQUENCE [LARGE SCALE GENOMIC DNA]</scope>
    <source>
        <strain evidence="12">ATCC BAA-407 / DSM 14655 / LMG 21543 / TTB310</strain>
    </source>
</reference>
<evidence type="ECO:0000256" key="3">
    <source>
        <dbReference type="ARBA" id="ARBA00013109"/>
    </source>
</evidence>
<dbReference type="Gene3D" id="3.40.50.10090">
    <property type="match status" value="2"/>
</dbReference>
<keyword evidence="4 9" id="KW-0456">Lyase</keyword>
<sequence length="255" mass="26818">MSVIVTRPLREAARWVQALRDHGIAAEALPLIAIAPAPDAQAVARAWQSLPQCAAAMFVSAQAAAGFFEAGAPAALQALRTRAWATGPGTRDALLAAGWPAARIDAPCDAAPQFDSEALWSVVRGQLQPGDRVLIVRGGDAGGEPAGRDWLAQQLRQAGAEVAQVASYVRQRPVWSPVQCSRAGAAAQDGSWWLFSSSQALGHLRTLVPDQDWSRARAVATHPRIAQAARAAGFGEVAQSRPTLAALLAFLQSRG</sequence>
<dbReference type="PATRIC" id="fig|365046.3.peg.2937"/>
<keyword evidence="12" id="KW-1185">Reference proteome</keyword>
<gene>
    <name evidence="11" type="ordered locus">Rta_28670</name>
</gene>
<organism evidence="11 12">
    <name type="scientific">Ramlibacter tataouinensis (strain ATCC BAA-407 / DSM 14655 / LMG 21543 / TTB310)</name>
    <dbReference type="NCBI Taxonomy" id="365046"/>
    <lineage>
        <taxon>Bacteria</taxon>
        <taxon>Pseudomonadati</taxon>
        <taxon>Pseudomonadota</taxon>
        <taxon>Betaproteobacteria</taxon>
        <taxon>Burkholderiales</taxon>
        <taxon>Comamonadaceae</taxon>
        <taxon>Ramlibacter</taxon>
    </lineage>
</organism>
<dbReference type="EC" id="4.2.1.75" evidence="3 9"/>
<reference evidence="12" key="1">
    <citation type="submission" date="2006-01" db="EMBL/GenBank/DDBJ databases">
        <title>Genome of the cyst-dividing bacterium Ramlibacter tataouinensis.</title>
        <authorList>
            <person name="Barakat M."/>
            <person name="Ortet P."/>
            <person name="De Luca G."/>
            <person name="Jourlin-Castelli C."/>
            <person name="Ansaldi M."/>
            <person name="Py B."/>
            <person name="Fichant G."/>
            <person name="Coutinho P."/>
            <person name="Voulhoux R."/>
            <person name="Bastien O."/>
            <person name="Roy S."/>
            <person name="Marechal E."/>
            <person name="Henrissat B."/>
            <person name="Quentin Y."/>
            <person name="Noirot P."/>
            <person name="Filloux A."/>
            <person name="Mejean V."/>
            <person name="DuBow M."/>
            <person name="Barras F."/>
            <person name="Heulin T."/>
        </authorList>
    </citation>
    <scope>NUCLEOTIDE SEQUENCE [LARGE SCALE GENOMIC DNA]</scope>
    <source>
        <strain evidence="12">ATCC BAA-407 / DSM 14655 / LMG 21543 / TTB310</strain>
    </source>
</reference>
<dbReference type="Pfam" id="PF02602">
    <property type="entry name" value="HEM4"/>
    <property type="match status" value="1"/>
</dbReference>
<proteinExistence type="inferred from homology"/>
<evidence type="ECO:0000256" key="4">
    <source>
        <dbReference type="ARBA" id="ARBA00023239"/>
    </source>
</evidence>
<dbReference type="InterPro" id="IPR039793">
    <property type="entry name" value="UROS/Hem4"/>
</dbReference>
<dbReference type="GO" id="GO:0006782">
    <property type="term" value="P:protoporphyrinogen IX biosynthetic process"/>
    <property type="evidence" value="ECO:0007669"/>
    <property type="project" value="UniProtKB-UniRule"/>
</dbReference>
<evidence type="ECO:0000259" key="10">
    <source>
        <dbReference type="Pfam" id="PF02602"/>
    </source>
</evidence>
<dbReference type="eggNOG" id="COG1587">
    <property type="taxonomic scope" value="Bacteria"/>
</dbReference>
<evidence type="ECO:0000256" key="5">
    <source>
        <dbReference type="ARBA" id="ARBA00023244"/>
    </source>
</evidence>
<dbReference type="PANTHER" id="PTHR38042">
    <property type="entry name" value="UROPORPHYRINOGEN-III SYNTHASE, CHLOROPLASTIC"/>
    <property type="match status" value="1"/>
</dbReference>
<comment type="similarity">
    <text evidence="2 9">Belongs to the uroporphyrinogen-III synthase family.</text>
</comment>
<evidence type="ECO:0000256" key="8">
    <source>
        <dbReference type="ARBA" id="ARBA00048617"/>
    </source>
</evidence>
<dbReference type="PANTHER" id="PTHR38042:SF1">
    <property type="entry name" value="UROPORPHYRINOGEN-III SYNTHASE, CHLOROPLASTIC"/>
    <property type="match status" value="1"/>
</dbReference>
<comment type="pathway">
    <text evidence="1 9">Porphyrin-containing compound metabolism; protoporphyrin-IX biosynthesis; coproporphyrinogen-III from 5-aminolevulinate: step 3/4.</text>
</comment>
<feature type="domain" description="Tetrapyrrole biosynthesis uroporphyrinogen III synthase" evidence="10">
    <location>
        <begin position="14"/>
        <end position="248"/>
    </location>
</feature>
<dbReference type="EMBL" id="CP000245">
    <property type="protein sequence ID" value="AEG93970.1"/>
    <property type="molecule type" value="Genomic_DNA"/>
</dbReference>
<evidence type="ECO:0000256" key="7">
    <source>
        <dbReference type="ARBA" id="ARBA00040167"/>
    </source>
</evidence>
<evidence type="ECO:0000256" key="6">
    <source>
        <dbReference type="ARBA" id="ARBA00037589"/>
    </source>
</evidence>
<dbReference type="InterPro" id="IPR003754">
    <property type="entry name" value="4pyrrol_synth_uPrphyn_synth"/>
</dbReference>
<keyword evidence="5 9" id="KW-0627">Porphyrin biosynthesis</keyword>
<name>F5Y5T6_RAMTT</name>
<dbReference type="Proteomes" id="UP000008385">
    <property type="component" value="Chromosome"/>
</dbReference>
<dbReference type="GO" id="GO:0004852">
    <property type="term" value="F:uroporphyrinogen-III synthase activity"/>
    <property type="evidence" value="ECO:0007669"/>
    <property type="project" value="UniProtKB-UniRule"/>
</dbReference>
<dbReference type="CDD" id="cd06578">
    <property type="entry name" value="HemD"/>
    <property type="match status" value="1"/>
</dbReference>
<dbReference type="AlphaFoldDB" id="F5Y5T6"/>